<gene>
    <name evidence="1" type="ORF">NLF92_07055</name>
</gene>
<protein>
    <submittedName>
        <fullName evidence="1">HEPN domain-containing protein</fullName>
    </submittedName>
</protein>
<evidence type="ECO:0000313" key="1">
    <source>
        <dbReference type="EMBL" id="MCP3428701.1"/>
    </source>
</evidence>
<accession>A0AA41X1K9</accession>
<evidence type="ECO:0000313" key="2">
    <source>
        <dbReference type="Proteomes" id="UP001165413"/>
    </source>
</evidence>
<keyword evidence="2" id="KW-1185">Reference proteome</keyword>
<reference evidence="1" key="1">
    <citation type="submission" date="2022-07" db="EMBL/GenBank/DDBJ databases">
        <title>Characterization of the Novel Bacterium Alteromonas immobilis LMIT006 and Alteromonas gregis LMIT007.</title>
        <authorList>
            <person name="Lin X."/>
        </authorList>
    </citation>
    <scope>NUCLEOTIDE SEQUENCE</scope>
    <source>
        <strain evidence="1">LMIT007</strain>
    </source>
</reference>
<organism evidence="1 2">
    <name type="scientific">Opacimonas viscosa</name>
    <dbReference type="NCBI Taxonomy" id="2961944"/>
    <lineage>
        <taxon>Bacteria</taxon>
        <taxon>Pseudomonadati</taxon>
        <taxon>Pseudomonadota</taxon>
        <taxon>Gammaproteobacteria</taxon>
        <taxon>Alteromonadales</taxon>
        <taxon>Alteromonadaceae</taxon>
        <taxon>Opacimonas</taxon>
    </lineage>
</organism>
<dbReference type="EMBL" id="JANATA010000010">
    <property type="protein sequence ID" value="MCP3428701.1"/>
    <property type="molecule type" value="Genomic_DNA"/>
</dbReference>
<comment type="caution">
    <text evidence="1">The sequence shown here is derived from an EMBL/GenBank/DDBJ whole genome shotgun (WGS) entry which is preliminary data.</text>
</comment>
<dbReference type="RefSeq" id="WP_254100232.1">
    <property type="nucleotide sequence ID" value="NZ_JANATA010000010.1"/>
</dbReference>
<dbReference type="Proteomes" id="UP001165413">
    <property type="component" value="Unassembled WGS sequence"/>
</dbReference>
<proteinExistence type="predicted"/>
<name>A0AA41X1K9_9ALTE</name>
<dbReference type="AlphaFoldDB" id="A0AA41X1K9"/>
<sequence>MDLDYFSLKSKQQSSRVHECDNIDLRIHRALSWLNRAHKPNEDIDTRFLYLWIAFNAVYANDIDQNNLTERKTFTRFINRLCLLDVQHDLDHLVWDKYKHIITELLNNKFVFQPFWDYQNKQKTEEQWLQAFRSEQARITKAINDDPQTDVMLSIILSRMYTLRNQYVHGGCSFGYHTNRQQIKDCVEFLDDFVPIIINILLENPEEVWGDPCYPIVPD</sequence>